<organism evidence="3 4">
    <name type="scientific">Thauera sinica</name>
    <dbReference type="NCBI Taxonomy" id="2665146"/>
    <lineage>
        <taxon>Bacteria</taxon>
        <taxon>Pseudomonadati</taxon>
        <taxon>Pseudomonadota</taxon>
        <taxon>Betaproteobacteria</taxon>
        <taxon>Rhodocyclales</taxon>
        <taxon>Zoogloeaceae</taxon>
        <taxon>Thauera</taxon>
    </lineage>
</organism>
<dbReference type="EMBL" id="JBHSOG010000002">
    <property type="protein sequence ID" value="MFC5767773.1"/>
    <property type="molecule type" value="Genomic_DNA"/>
</dbReference>
<dbReference type="SMART" id="SM00530">
    <property type="entry name" value="HTH_XRE"/>
    <property type="match status" value="2"/>
</dbReference>
<name>A0ABW1AKH6_9RHOO</name>
<comment type="caution">
    <text evidence="3">The sequence shown here is derived from an EMBL/GenBank/DDBJ whole genome shotgun (WGS) entry which is preliminary data.</text>
</comment>
<sequence length="355" mass="38386">MDAAHPSGRKGGEPETLFPLRRQMLERYRTEAGLSIDRLAQKLMLPPPRVADLLDGRAILGNEIATHVEEMLGLPSSWLDDCHEAAAPVRPPPGHTPPRTLSTVSPRTAEDVENGTSQDTQDMDTDIEPPNLAGKRNRGQNKQQIGEQRRQNLVMLTARRGSKNRLAQLAGTSGSRISLMTSARKPVSDPFSQAIEDGLGLPRNWLDTPHTPDDVPPQVWSLLEFEPAGNGLASSMPPRGRDAISRLRKTMAESLSRTASVAGSASREGSSGNTDGPQMAPMPEEKPAGILSPAPEAGFVRLPDHPEIFDKEPGKIGAIAEALAKTILHLSETDRLSETRAFQILGLLMTGEGQR</sequence>
<protein>
    <submittedName>
        <fullName evidence="3">Helix-turn-helix domain-containing protein</fullName>
    </submittedName>
</protein>
<evidence type="ECO:0000313" key="3">
    <source>
        <dbReference type="EMBL" id="MFC5767773.1"/>
    </source>
</evidence>
<feature type="domain" description="HTH cro/C1-type" evidence="2">
    <location>
        <begin position="24"/>
        <end position="79"/>
    </location>
</feature>
<gene>
    <name evidence="3" type="ORF">ACFPTN_00140</name>
</gene>
<keyword evidence="4" id="KW-1185">Reference proteome</keyword>
<dbReference type="CDD" id="cd00093">
    <property type="entry name" value="HTH_XRE"/>
    <property type="match status" value="1"/>
</dbReference>
<dbReference type="SUPFAM" id="SSF47413">
    <property type="entry name" value="lambda repressor-like DNA-binding domains"/>
    <property type="match status" value="1"/>
</dbReference>
<reference evidence="4" key="1">
    <citation type="journal article" date="2019" name="Int. J. Syst. Evol. Microbiol.">
        <title>The Global Catalogue of Microorganisms (GCM) 10K type strain sequencing project: providing services to taxonomists for standard genome sequencing and annotation.</title>
        <authorList>
            <consortium name="The Broad Institute Genomics Platform"/>
            <consortium name="The Broad Institute Genome Sequencing Center for Infectious Disease"/>
            <person name="Wu L."/>
            <person name="Ma J."/>
        </authorList>
    </citation>
    <scope>NUCLEOTIDE SEQUENCE [LARGE SCALE GENOMIC DNA]</scope>
    <source>
        <strain evidence="4">SHR3</strain>
    </source>
</reference>
<evidence type="ECO:0000313" key="4">
    <source>
        <dbReference type="Proteomes" id="UP001595974"/>
    </source>
</evidence>
<dbReference type="Proteomes" id="UP001595974">
    <property type="component" value="Unassembled WGS sequence"/>
</dbReference>
<evidence type="ECO:0000256" key="1">
    <source>
        <dbReference type="SAM" id="MobiDB-lite"/>
    </source>
</evidence>
<feature type="region of interest" description="Disordered" evidence="1">
    <location>
        <begin position="84"/>
        <end position="146"/>
    </location>
</feature>
<evidence type="ECO:0000259" key="2">
    <source>
        <dbReference type="SMART" id="SM00530"/>
    </source>
</evidence>
<dbReference type="InterPro" id="IPR001387">
    <property type="entry name" value="Cro/C1-type_HTH"/>
</dbReference>
<proteinExistence type="predicted"/>
<dbReference type="InterPro" id="IPR010982">
    <property type="entry name" value="Lambda_DNA-bd_dom_sf"/>
</dbReference>
<feature type="region of interest" description="Disordered" evidence="1">
    <location>
        <begin position="251"/>
        <end position="301"/>
    </location>
</feature>
<feature type="domain" description="HTH cro/C1-type" evidence="2">
    <location>
        <begin position="155"/>
        <end position="206"/>
    </location>
</feature>
<feature type="compositionally biased region" description="Polar residues" evidence="1">
    <location>
        <begin position="253"/>
        <end position="276"/>
    </location>
</feature>
<accession>A0ABW1AKH6</accession>